<dbReference type="AlphaFoldDB" id="A0A0P6SRI0"/>
<evidence type="ECO:0000256" key="2">
    <source>
        <dbReference type="ARBA" id="ARBA00022801"/>
    </source>
</evidence>
<dbReference type="InterPro" id="IPR000086">
    <property type="entry name" value="NUDIX_hydrolase_dom"/>
</dbReference>
<dbReference type="InterPro" id="IPR020084">
    <property type="entry name" value="NUDIX_hydrolase_CS"/>
</dbReference>
<sequence>MDQDFRTFTEKATFGVRATALIVRHHKLLLAKDQNNNYYPIGGAVLVGEKTEDAVLRETLEELRIQADVQKLAFIAENHFLKEGVYWHLIEFHYLVKPLEEPDLIMTENTRQLNCEWIDIDCLHSINLVPEFLKDCLPTWSGKIEHVYNKS</sequence>
<dbReference type="SUPFAM" id="SSF55811">
    <property type="entry name" value="Nudix"/>
    <property type="match status" value="1"/>
</dbReference>
<dbReference type="PANTHER" id="PTHR43046:SF14">
    <property type="entry name" value="MUTT_NUDIX FAMILY PROTEIN"/>
    <property type="match status" value="1"/>
</dbReference>
<dbReference type="Proteomes" id="UP000049578">
    <property type="component" value="Unassembled WGS sequence"/>
</dbReference>
<gene>
    <name evidence="4" type="ORF">AKK44_05080</name>
</gene>
<evidence type="ECO:0000313" key="5">
    <source>
        <dbReference type="Proteomes" id="UP000049578"/>
    </source>
</evidence>
<accession>A0A0P6SRI0</accession>
<comment type="cofactor">
    <cofactor evidence="1">
        <name>Mg(2+)</name>
        <dbReference type="ChEBI" id="CHEBI:18420"/>
    </cofactor>
</comment>
<dbReference type="EMBL" id="LHQM01000019">
    <property type="protein sequence ID" value="KPJ22316.1"/>
    <property type="molecule type" value="Genomic_DNA"/>
</dbReference>
<keyword evidence="5" id="KW-1185">Reference proteome</keyword>
<organism evidence="4 5">
    <name type="scientific">Streptococcus phocae</name>
    <dbReference type="NCBI Taxonomy" id="119224"/>
    <lineage>
        <taxon>Bacteria</taxon>
        <taxon>Bacillati</taxon>
        <taxon>Bacillota</taxon>
        <taxon>Bacilli</taxon>
        <taxon>Lactobacillales</taxon>
        <taxon>Streptococcaceae</taxon>
        <taxon>Streptococcus</taxon>
    </lineage>
</organism>
<dbReference type="STRING" id="119224.AKK44_05080"/>
<dbReference type="RefSeq" id="WP_054278787.1">
    <property type="nucleotide sequence ID" value="NZ_LHQM01000019.1"/>
</dbReference>
<dbReference type="PROSITE" id="PS00893">
    <property type="entry name" value="NUDIX_BOX"/>
    <property type="match status" value="1"/>
</dbReference>
<dbReference type="GO" id="GO:0016787">
    <property type="term" value="F:hydrolase activity"/>
    <property type="evidence" value="ECO:0007669"/>
    <property type="project" value="UniProtKB-KW"/>
</dbReference>
<evidence type="ECO:0000259" key="3">
    <source>
        <dbReference type="PROSITE" id="PS51462"/>
    </source>
</evidence>
<dbReference type="Pfam" id="PF00293">
    <property type="entry name" value="NUDIX"/>
    <property type="match status" value="1"/>
</dbReference>
<protein>
    <recommendedName>
        <fullName evidence="3">Nudix hydrolase domain-containing protein</fullName>
    </recommendedName>
</protein>
<proteinExistence type="predicted"/>
<keyword evidence="2" id="KW-0378">Hydrolase</keyword>
<evidence type="ECO:0000313" key="4">
    <source>
        <dbReference type="EMBL" id="KPJ22316.1"/>
    </source>
</evidence>
<reference evidence="4 5" key="1">
    <citation type="submission" date="2015-08" db="EMBL/GenBank/DDBJ databases">
        <title>Genome sequence of Streptococcus phocae subsp. phocae ATCC 51973T isolated from liver specimen obtained from seal.</title>
        <authorList>
            <person name="Avendano-Herrera R."/>
        </authorList>
    </citation>
    <scope>NUCLEOTIDE SEQUENCE [LARGE SCALE GENOMIC DNA]</scope>
    <source>
        <strain evidence="4 5">ATCC 51973</strain>
    </source>
</reference>
<dbReference type="PROSITE" id="PS51462">
    <property type="entry name" value="NUDIX"/>
    <property type="match status" value="1"/>
</dbReference>
<evidence type="ECO:0000256" key="1">
    <source>
        <dbReference type="ARBA" id="ARBA00001946"/>
    </source>
</evidence>
<comment type="caution">
    <text evidence="4">The sequence shown here is derived from an EMBL/GenBank/DDBJ whole genome shotgun (WGS) entry which is preliminary data.</text>
</comment>
<name>A0A0P6SRI0_9STRE</name>
<feature type="domain" description="Nudix hydrolase" evidence="3">
    <location>
        <begin position="13"/>
        <end position="142"/>
    </location>
</feature>
<dbReference type="InterPro" id="IPR015797">
    <property type="entry name" value="NUDIX_hydrolase-like_dom_sf"/>
</dbReference>
<dbReference type="Gene3D" id="3.90.79.10">
    <property type="entry name" value="Nucleoside Triphosphate Pyrophosphohydrolase"/>
    <property type="match status" value="1"/>
</dbReference>
<dbReference type="PATRIC" id="fig|119224.3.peg.557"/>
<dbReference type="CDD" id="cd04688">
    <property type="entry name" value="NUDIX_Hydrolase"/>
    <property type="match status" value="1"/>
</dbReference>
<dbReference type="PANTHER" id="PTHR43046">
    <property type="entry name" value="GDP-MANNOSE MANNOSYL HYDROLASE"/>
    <property type="match status" value="1"/>
</dbReference>